<reference evidence="2" key="1">
    <citation type="journal article" date="2014" name="Proc. Natl. Acad. Sci. U.S.A.">
        <title>Extensive sampling of basidiomycete genomes demonstrates inadequacy of the white-rot/brown-rot paradigm for wood decay fungi.</title>
        <authorList>
            <person name="Riley R."/>
            <person name="Salamov A.A."/>
            <person name="Brown D.W."/>
            <person name="Nagy L.G."/>
            <person name="Floudas D."/>
            <person name="Held B.W."/>
            <person name="Levasseur A."/>
            <person name="Lombard V."/>
            <person name="Morin E."/>
            <person name="Otillar R."/>
            <person name="Lindquist E.A."/>
            <person name="Sun H."/>
            <person name="LaButti K.M."/>
            <person name="Schmutz J."/>
            <person name="Jabbour D."/>
            <person name="Luo H."/>
            <person name="Baker S.E."/>
            <person name="Pisabarro A.G."/>
            <person name="Walton J.D."/>
            <person name="Blanchette R.A."/>
            <person name="Henrissat B."/>
            <person name="Martin F."/>
            <person name="Cullen D."/>
            <person name="Hibbett D.S."/>
            <person name="Grigoriev I.V."/>
        </authorList>
    </citation>
    <scope>NUCLEOTIDE SEQUENCE [LARGE SCALE GENOMIC DNA]</scope>
    <source>
        <strain evidence="2">MUCL 33604</strain>
    </source>
</reference>
<dbReference type="Proteomes" id="UP000027265">
    <property type="component" value="Unassembled WGS sequence"/>
</dbReference>
<evidence type="ECO:0000313" key="2">
    <source>
        <dbReference type="Proteomes" id="UP000027265"/>
    </source>
</evidence>
<dbReference type="AlphaFoldDB" id="A0A067PTI3"/>
<protein>
    <submittedName>
        <fullName evidence="1">Uncharacterized protein</fullName>
    </submittedName>
</protein>
<organism evidence="1 2">
    <name type="scientific">Jaapia argillacea MUCL 33604</name>
    <dbReference type="NCBI Taxonomy" id="933084"/>
    <lineage>
        <taxon>Eukaryota</taxon>
        <taxon>Fungi</taxon>
        <taxon>Dikarya</taxon>
        <taxon>Basidiomycota</taxon>
        <taxon>Agaricomycotina</taxon>
        <taxon>Agaricomycetes</taxon>
        <taxon>Agaricomycetidae</taxon>
        <taxon>Jaapiales</taxon>
        <taxon>Jaapiaceae</taxon>
        <taxon>Jaapia</taxon>
    </lineage>
</organism>
<dbReference type="InParanoid" id="A0A067PTI3"/>
<evidence type="ECO:0000313" key="1">
    <source>
        <dbReference type="EMBL" id="KDQ57160.1"/>
    </source>
</evidence>
<name>A0A067PTI3_9AGAM</name>
<sequence length="73" mass="8522">MENALIMGSATNIENALQHCLSWTLMMYTAIRPSSIYQVSRYPGWYARYRDVRLKRTADITGFQVEFTVVAWK</sequence>
<dbReference type="EMBL" id="KL197720">
    <property type="protein sequence ID" value="KDQ57160.1"/>
    <property type="molecule type" value="Genomic_DNA"/>
</dbReference>
<dbReference type="HOGENOM" id="CLU_2705139_0_0_1"/>
<accession>A0A067PTI3</accession>
<keyword evidence="2" id="KW-1185">Reference proteome</keyword>
<proteinExistence type="predicted"/>
<gene>
    <name evidence="1" type="ORF">JAAARDRAFT_35756</name>
</gene>